<organism evidence="1 2">
    <name type="scientific">Synaphobranchus kaupii</name>
    <name type="common">Kaup's arrowtooth eel</name>
    <dbReference type="NCBI Taxonomy" id="118154"/>
    <lineage>
        <taxon>Eukaryota</taxon>
        <taxon>Metazoa</taxon>
        <taxon>Chordata</taxon>
        <taxon>Craniata</taxon>
        <taxon>Vertebrata</taxon>
        <taxon>Euteleostomi</taxon>
        <taxon>Actinopterygii</taxon>
        <taxon>Neopterygii</taxon>
        <taxon>Teleostei</taxon>
        <taxon>Anguilliformes</taxon>
        <taxon>Synaphobranchidae</taxon>
        <taxon>Synaphobranchus</taxon>
    </lineage>
</organism>
<keyword evidence="2" id="KW-1185">Reference proteome</keyword>
<reference evidence="1" key="1">
    <citation type="journal article" date="2023" name="Science">
        <title>Genome structures resolve the early diversification of teleost fishes.</title>
        <authorList>
            <person name="Parey E."/>
            <person name="Louis A."/>
            <person name="Montfort J."/>
            <person name="Bouchez O."/>
            <person name="Roques C."/>
            <person name="Iampietro C."/>
            <person name="Lluch J."/>
            <person name="Castinel A."/>
            <person name="Donnadieu C."/>
            <person name="Desvignes T."/>
            <person name="Floi Bucao C."/>
            <person name="Jouanno E."/>
            <person name="Wen M."/>
            <person name="Mejri S."/>
            <person name="Dirks R."/>
            <person name="Jansen H."/>
            <person name="Henkel C."/>
            <person name="Chen W.J."/>
            <person name="Zahm M."/>
            <person name="Cabau C."/>
            <person name="Klopp C."/>
            <person name="Thompson A.W."/>
            <person name="Robinson-Rechavi M."/>
            <person name="Braasch I."/>
            <person name="Lecointre G."/>
            <person name="Bobe J."/>
            <person name="Postlethwait J.H."/>
            <person name="Berthelot C."/>
            <person name="Roest Crollius H."/>
            <person name="Guiguen Y."/>
        </authorList>
    </citation>
    <scope>NUCLEOTIDE SEQUENCE</scope>
    <source>
        <strain evidence="1">WJC10195</strain>
    </source>
</reference>
<dbReference type="EMBL" id="JAINUF010000002">
    <property type="protein sequence ID" value="KAJ8374778.1"/>
    <property type="molecule type" value="Genomic_DNA"/>
</dbReference>
<dbReference type="AlphaFoldDB" id="A0A9Q1J9P1"/>
<evidence type="ECO:0000313" key="2">
    <source>
        <dbReference type="Proteomes" id="UP001152622"/>
    </source>
</evidence>
<dbReference type="Proteomes" id="UP001152622">
    <property type="component" value="Chromosome 2"/>
</dbReference>
<protein>
    <submittedName>
        <fullName evidence="1">Uncharacterized protein</fullName>
    </submittedName>
</protein>
<comment type="caution">
    <text evidence="1">The sequence shown here is derived from an EMBL/GenBank/DDBJ whole genome shotgun (WGS) entry which is preliminary data.</text>
</comment>
<evidence type="ECO:0000313" key="1">
    <source>
        <dbReference type="EMBL" id="KAJ8374778.1"/>
    </source>
</evidence>
<accession>A0A9Q1J9P1</accession>
<proteinExistence type="predicted"/>
<name>A0A9Q1J9P1_SYNKA</name>
<sequence>MWRGKGLLGQGRLRLPSPLISMIDPDVECPVLSIKTRPQGSTCHSFCPHASSPCPVSTTMPISGCDAPPRR</sequence>
<gene>
    <name evidence="1" type="ORF">SKAU_G00053580</name>
</gene>